<reference evidence="6" key="1">
    <citation type="journal article" date="2012" name="PLoS Negl. Trop. Dis.">
        <title>A systematically improved high quality genome and transcriptome of the human blood fluke Schistosoma mansoni.</title>
        <authorList>
            <person name="Protasio A.V."/>
            <person name="Tsai I.J."/>
            <person name="Babbage A."/>
            <person name="Nichol S."/>
            <person name="Hunt M."/>
            <person name="Aslett M.A."/>
            <person name="De Silva N."/>
            <person name="Velarde G.S."/>
            <person name="Anderson T.J."/>
            <person name="Clark R.C."/>
            <person name="Davidson C."/>
            <person name="Dillon G.P."/>
            <person name="Holroyd N.E."/>
            <person name="LoVerde P.T."/>
            <person name="Lloyd C."/>
            <person name="McQuillan J."/>
            <person name="Oliveira G."/>
            <person name="Otto T.D."/>
            <person name="Parker-Manuel S.J."/>
            <person name="Quail M.A."/>
            <person name="Wilson R.A."/>
            <person name="Zerlotini A."/>
            <person name="Dunne D.W."/>
            <person name="Berriman M."/>
        </authorList>
    </citation>
    <scope>NUCLEOTIDE SEQUENCE [LARGE SCALE GENOMIC DNA]</scope>
    <source>
        <strain evidence="6">Puerto Rican</strain>
    </source>
</reference>
<dbReference type="AlphaFoldDB" id="A0A3Q0KQI4"/>
<dbReference type="WBParaSite" id="Smp_155320.1">
    <property type="protein sequence ID" value="Smp_155320.1"/>
    <property type="gene ID" value="Smp_155320"/>
</dbReference>
<evidence type="ECO:0000256" key="4">
    <source>
        <dbReference type="ARBA" id="ARBA00023136"/>
    </source>
</evidence>
<evidence type="ECO:0000313" key="6">
    <source>
        <dbReference type="Proteomes" id="UP000008854"/>
    </source>
</evidence>
<comment type="subcellular location">
    <subcellularLocation>
        <location evidence="1">Membrane</location>
        <topology evidence="1">Multi-pass membrane protein</topology>
    </subcellularLocation>
</comment>
<dbReference type="Gene3D" id="1.10.1450.10">
    <property type="entry name" value="Tetraspanin"/>
    <property type="match status" value="1"/>
</dbReference>
<dbReference type="Proteomes" id="UP000008854">
    <property type="component" value="Unassembled WGS sequence"/>
</dbReference>
<keyword evidence="2 5" id="KW-0812">Transmembrane</keyword>
<feature type="transmembrane region" description="Helical" evidence="5">
    <location>
        <begin position="100"/>
        <end position="124"/>
    </location>
</feature>
<evidence type="ECO:0000256" key="2">
    <source>
        <dbReference type="ARBA" id="ARBA00022692"/>
    </source>
</evidence>
<accession>A0A3Q0KQI4</accession>
<evidence type="ECO:0000313" key="7">
    <source>
        <dbReference type="WBParaSite" id="Smp_155320.1"/>
    </source>
</evidence>
<sequence>MERTSKLIHNLKFRQKMFHSQMAKLKIISIILNSILIIISSIIFSSVLLVISYPLWLKMFISLQKITISYAILIWIVFFCITSILLGIIGIYAIQRKATLILGIQIFALVFLAVLEGGILYTILSQWLRHLEVGVTFAVQMFQPGLEDKTVMANIQEALHCCGRGSYDDYDVANEAIPKQHVPYSCCDLQTYTNEHCNNASILTKNKNTPLPTPQSPQINHHLYVIPYYLAYPEGCVNRLKNLFLPIVISCFCLLIFMNIFATFVNCFYVQKAADEEEYEQNWLDSQHFLKETKEAFCLRPQKEIDISCDASISNIDDSSIFQRQLSHRQTSSKPINMN</sequence>
<evidence type="ECO:0000256" key="1">
    <source>
        <dbReference type="ARBA" id="ARBA00004141"/>
    </source>
</evidence>
<evidence type="ECO:0000256" key="3">
    <source>
        <dbReference type="ARBA" id="ARBA00022989"/>
    </source>
</evidence>
<feature type="transmembrane region" description="Helical" evidence="5">
    <location>
        <begin position="27"/>
        <end position="56"/>
    </location>
</feature>
<dbReference type="SUPFAM" id="SSF48652">
    <property type="entry name" value="Tetraspanin"/>
    <property type="match status" value="1"/>
</dbReference>
<feature type="transmembrane region" description="Helical" evidence="5">
    <location>
        <begin position="68"/>
        <end position="94"/>
    </location>
</feature>
<evidence type="ECO:0000256" key="5">
    <source>
        <dbReference type="SAM" id="Phobius"/>
    </source>
</evidence>
<feature type="transmembrane region" description="Helical" evidence="5">
    <location>
        <begin position="243"/>
        <end position="265"/>
    </location>
</feature>
<dbReference type="InParanoid" id="A0A3Q0KQI4"/>
<name>A0A3Q0KQI4_SCHMA</name>
<dbReference type="InterPro" id="IPR018499">
    <property type="entry name" value="Tetraspanin/Peripherin"/>
</dbReference>
<dbReference type="InterPro" id="IPR008952">
    <property type="entry name" value="Tetraspanin_EC2_sf"/>
</dbReference>
<dbReference type="GO" id="GO:0016020">
    <property type="term" value="C:membrane"/>
    <property type="evidence" value="ECO:0007669"/>
    <property type="project" value="UniProtKB-SubCell"/>
</dbReference>
<reference evidence="7" key="2">
    <citation type="submission" date="2018-12" db="UniProtKB">
        <authorList>
            <consortium name="WormBaseParasite"/>
        </authorList>
    </citation>
    <scope>IDENTIFICATION</scope>
    <source>
        <strain evidence="7">Puerto Rican</strain>
    </source>
</reference>
<keyword evidence="6" id="KW-1185">Reference proteome</keyword>
<protein>
    <submittedName>
        <fullName evidence="7">Tetraspanin</fullName>
    </submittedName>
</protein>
<dbReference type="CDD" id="cd03127">
    <property type="entry name" value="tetraspanin_LEL"/>
    <property type="match status" value="1"/>
</dbReference>
<organism evidence="6 7">
    <name type="scientific">Schistosoma mansoni</name>
    <name type="common">Blood fluke</name>
    <dbReference type="NCBI Taxonomy" id="6183"/>
    <lineage>
        <taxon>Eukaryota</taxon>
        <taxon>Metazoa</taxon>
        <taxon>Spiralia</taxon>
        <taxon>Lophotrochozoa</taxon>
        <taxon>Platyhelminthes</taxon>
        <taxon>Trematoda</taxon>
        <taxon>Digenea</taxon>
        <taxon>Strigeidida</taxon>
        <taxon>Schistosomatoidea</taxon>
        <taxon>Schistosomatidae</taxon>
        <taxon>Schistosoma</taxon>
    </lineage>
</organism>
<keyword evidence="4 5" id="KW-0472">Membrane</keyword>
<keyword evidence="3 5" id="KW-1133">Transmembrane helix</keyword>
<proteinExistence type="predicted"/>
<dbReference type="Pfam" id="PF00335">
    <property type="entry name" value="Tetraspanin"/>
    <property type="match status" value="1"/>
</dbReference>